<dbReference type="OrthoDB" id="62169at2157"/>
<evidence type="ECO:0000313" key="6">
    <source>
        <dbReference type="EMBL" id="AEG17155.1"/>
    </source>
</evidence>
<dbReference type="RefSeq" id="WP_013824657.1">
    <property type="nucleotide sequence ID" value="NC_015574.1"/>
</dbReference>
<dbReference type="eggNOG" id="arCOG00225">
    <property type="taxonomic scope" value="Archaea"/>
</dbReference>
<dbReference type="InterPro" id="IPR036390">
    <property type="entry name" value="WH_DNA-bd_sf"/>
</dbReference>
<dbReference type="EMBL" id="CP002772">
    <property type="protein sequence ID" value="AEG17155.1"/>
    <property type="molecule type" value="Genomic_DNA"/>
</dbReference>
<dbReference type="PROSITE" id="PS50931">
    <property type="entry name" value="HTH_LYSR"/>
    <property type="match status" value="1"/>
</dbReference>
<dbReference type="SUPFAM" id="SSF53850">
    <property type="entry name" value="Periplasmic binding protein-like II"/>
    <property type="match status" value="1"/>
</dbReference>
<organism evidence="6 7">
    <name type="scientific">Methanobacterium paludis (strain DSM 25820 / JCM 18151 / SWAN1)</name>
    <dbReference type="NCBI Taxonomy" id="868131"/>
    <lineage>
        <taxon>Archaea</taxon>
        <taxon>Methanobacteriati</taxon>
        <taxon>Methanobacteriota</taxon>
        <taxon>Methanomada group</taxon>
        <taxon>Methanobacteria</taxon>
        <taxon>Methanobacteriales</taxon>
        <taxon>Methanobacteriaceae</taxon>
        <taxon>Methanobacterium</taxon>
    </lineage>
</organism>
<accession>F6D810</accession>
<protein>
    <submittedName>
        <fullName evidence="6">Regulatory protein LysR</fullName>
    </submittedName>
</protein>
<name>F6D810_METPW</name>
<dbReference type="KEGG" id="mew:MSWAN_0108"/>
<dbReference type="GeneID" id="10667585"/>
<keyword evidence="3" id="KW-0238">DNA-binding</keyword>
<dbReference type="PANTHER" id="PTHR30126">
    <property type="entry name" value="HTH-TYPE TRANSCRIPTIONAL REGULATOR"/>
    <property type="match status" value="1"/>
</dbReference>
<evidence type="ECO:0000256" key="1">
    <source>
        <dbReference type="ARBA" id="ARBA00009437"/>
    </source>
</evidence>
<dbReference type="Gene3D" id="3.40.190.10">
    <property type="entry name" value="Periplasmic binding protein-like II"/>
    <property type="match status" value="2"/>
</dbReference>
<keyword evidence="4" id="KW-0804">Transcription</keyword>
<dbReference type="GO" id="GO:0003700">
    <property type="term" value="F:DNA-binding transcription factor activity"/>
    <property type="evidence" value="ECO:0007669"/>
    <property type="project" value="InterPro"/>
</dbReference>
<comment type="similarity">
    <text evidence="1">Belongs to the LysR transcriptional regulatory family.</text>
</comment>
<dbReference type="GO" id="GO:0000976">
    <property type="term" value="F:transcription cis-regulatory region binding"/>
    <property type="evidence" value="ECO:0007669"/>
    <property type="project" value="TreeGrafter"/>
</dbReference>
<dbReference type="HOGENOM" id="CLU_971843_0_0_2"/>
<evidence type="ECO:0000256" key="3">
    <source>
        <dbReference type="ARBA" id="ARBA00023125"/>
    </source>
</evidence>
<gene>
    <name evidence="6" type="ordered locus">MSWAN_0108</name>
</gene>
<dbReference type="InterPro" id="IPR036388">
    <property type="entry name" value="WH-like_DNA-bd_sf"/>
</dbReference>
<dbReference type="AlphaFoldDB" id="F6D810"/>
<keyword evidence="2" id="KW-0805">Transcription regulation</keyword>
<evidence type="ECO:0000313" key="7">
    <source>
        <dbReference type="Proteomes" id="UP000009231"/>
    </source>
</evidence>
<evidence type="ECO:0000259" key="5">
    <source>
        <dbReference type="PROSITE" id="PS50931"/>
    </source>
</evidence>
<feature type="domain" description="HTH lysR-type" evidence="5">
    <location>
        <begin position="16"/>
        <end position="73"/>
    </location>
</feature>
<dbReference type="Proteomes" id="UP000009231">
    <property type="component" value="Chromosome"/>
</dbReference>
<proteinExistence type="inferred from homology"/>
<dbReference type="Gene3D" id="1.10.10.10">
    <property type="entry name" value="Winged helix-like DNA-binding domain superfamily/Winged helix DNA-binding domain"/>
    <property type="match status" value="1"/>
</dbReference>
<evidence type="ECO:0000256" key="2">
    <source>
        <dbReference type="ARBA" id="ARBA00023015"/>
    </source>
</evidence>
<dbReference type="InterPro" id="IPR000847">
    <property type="entry name" value="LysR_HTH_N"/>
</dbReference>
<dbReference type="Pfam" id="PF00126">
    <property type="entry name" value="HTH_1"/>
    <property type="match status" value="1"/>
</dbReference>
<reference evidence="6 7" key="1">
    <citation type="journal article" date="2014" name="Int. J. Syst. Evol. Microbiol.">
        <title>Methanobacterium paludis sp. nov. and a novel strain of Methanobacterium lacus isolated from northern peatlands.</title>
        <authorList>
            <person name="Cadillo-Quiroz H."/>
            <person name="Brauer S.L."/>
            <person name="Goodson N."/>
            <person name="Yavitt J.B."/>
            <person name="Zinder S.H."/>
        </authorList>
    </citation>
    <scope>NUCLEOTIDE SEQUENCE [LARGE SCALE GENOMIC DNA]</scope>
    <source>
        <strain evidence="7">DSM 25820 / JCM 18151 / SWAN1</strain>
    </source>
</reference>
<keyword evidence="7" id="KW-1185">Reference proteome</keyword>
<dbReference type="SUPFAM" id="SSF46785">
    <property type="entry name" value="Winged helix' DNA-binding domain"/>
    <property type="match status" value="1"/>
</dbReference>
<dbReference type="STRING" id="868131.MSWAN_0108"/>
<dbReference type="PANTHER" id="PTHR30126:SF40">
    <property type="entry name" value="HTH-TYPE TRANSCRIPTIONAL REGULATOR GLTR"/>
    <property type="match status" value="1"/>
</dbReference>
<evidence type="ECO:0000256" key="4">
    <source>
        <dbReference type="ARBA" id="ARBA00023163"/>
    </source>
</evidence>
<sequence>MKYDPKLNLFVDGHEFSYKLFETLKCVSKTWSQREAARRLGISHAVLNRRIRESEEKLGIKLVDTTGAGSGLTEYGFKILGRYEKYMSRLEERKKPVICGGHISAGLLELLSKEYGLDATIYQTDDESALKLASMDMVDILTLDDPVRAFMWDLDFTPIAYDHLVLVSNQPRSFKSLEDIEGREFVEVEGSSQRLAWNTLDNRNINYKIVEVVKSPYNALKIVQKSEYLCTFLNSSFTYGSNILKSDTKHIISVVLPNNENEFLKDFLGFILGEGQNIIDNYGFERI</sequence>